<dbReference type="Pfam" id="PF02625">
    <property type="entry name" value="XdhC_CoxI"/>
    <property type="match status" value="1"/>
</dbReference>
<gene>
    <name evidence="3" type="ORF">A1OK_20325</name>
</gene>
<reference evidence="3 4" key="1">
    <citation type="journal article" date="2012" name="Science">
        <title>Ecological populations of bacteria act as socially cohesive units of antibiotic production and resistance.</title>
        <authorList>
            <person name="Cordero O.X."/>
            <person name="Wildschutte H."/>
            <person name="Kirkup B."/>
            <person name="Proehl S."/>
            <person name="Ngo L."/>
            <person name="Hussain F."/>
            <person name="Le Roux F."/>
            <person name="Mincer T."/>
            <person name="Polz M.F."/>
        </authorList>
    </citation>
    <scope>NUCLEOTIDE SEQUENCE [LARGE SCALE GENOMIC DNA]</scope>
    <source>
        <strain evidence="3 4">FF-454</strain>
    </source>
</reference>
<evidence type="ECO:0000259" key="1">
    <source>
        <dbReference type="Pfam" id="PF02625"/>
    </source>
</evidence>
<dbReference type="AlphaFoldDB" id="A0A1E5CCR0"/>
<dbReference type="EMBL" id="AJWN02000032">
    <property type="protein sequence ID" value="OEE62932.1"/>
    <property type="molecule type" value="Genomic_DNA"/>
</dbReference>
<sequence length="342" mass="37458">MSNHLLHLLSQWYPEKDNAEWVLGTVFKTEGPCYRKAGAMMLFNSFGQQLGMLSGGCLESDIQRHAKKVMATGRPMTMVYDSQDEDDLSFQLGIGCGGTVHIMLHPISANNDYLALGTLYQHLFARKSGHYFQRIPTNDDEIDAQFVPSVAAHHLRSDKETIASKVQEGKQTWLKTYVQPPVHLMVAGGGFDAIPLVNLAHQLGWKVTVWDPRPANARREYFGNVDEILRSSADLLDTYCQQYGVDAAIVMTHSVSLDASVLSALKTSSIRYLALLGPVHRKDEVLAIAKLSLSQFPCKLHAPAGLQLGAALPEGIAISMLSECIATLNNANAMSFSGALSE</sequence>
<feature type="domain" description="XdhC Rossmann" evidence="2">
    <location>
        <begin position="184"/>
        <end position="324"/>
    </location>
</feature>
<evidence type="ECO:0000313" key="4">
    <source>
        <dbReference type="Proteomes" id="UP000095039"/>
    </source>
</evidence>
<feature type="domain" description="XdhC- CoxI" evidence="1">
    <location>
        <begin position="18"/>
        <end position="81"/>
    </location>
</feature>
<dbReference type="PANTHER" id="PTHR30388:SF4">
    <property type="entry name" value="MOLYBDENUM COFACTOR INSERTION CHAPERONE PAOD"/>
    <property type="match status" value="1"/>
</dbReference>
<name>A0A1E5CCR0_9GAMM</name>
<dbReference type="InterPro" id="IPR027051">
    <property type="entry name" value="XdhC_Rossmann_dom"/>
</dbReference>
<evidence type="ECO:0000259" key="2">
    <source>
        <dbReference type="Pfam" id="PF13478"/>
    </source>
</evidence>
<organism evidence="3 4">
    <name type="scientific">Enterovibrio norvegicus FF-454</name>
    <dbReference type="NCBI Taxonomy" id="1185651"/>
    <lineage>
        <taxon>Bacteria</taxon>
        <taxon>Pseudomonadati</taxon>
        <taxon>Pseudomonadota</taxon>
        <taxon>Gammaproteobacteria</taxon>
        <taxon>Vibrionales</taxon>
        <taxon>Vibrionaceae</taxon>
        <taxon>Enterovibrio</taxon>
    </lineage>
</organism>
<dbReference type="InterPro" id="IPR003777">
    <property type="entry name" value="XdhC_CoxI"/>
</dbReference>
<keyword evidence="4" id="KW-1185">Reference proteome</keyword>
<protein>
    <submittedName>
        <fullName evidence="3">Isoquinoline 1-oxidoreductase</fullName>
    </submittedName>
</protein>
<dbReference type="PANTHER" id="PTHR30388">
    <property type="entry name" value="ALDEHYDE OXIDOREDUCTASE MOLYBDENUM COFACTOR ASSEMBLY PROTEIN"/>
    <property type="match status" value="1"/>
</dbReference>
<dbReference type="RefSeq" id="WP_016958632.1">
    <property type="nucleotide sequence ID" value="NZ_AJWN02000032.1"/>
</dbReference>
<proteinExistence type="predicted"/>
<accession>A0A1E5CCR0</accession>
<comment type="caution">
    <text evidence="3">The sequence shown here is derived from an EMBL/GenBank/DDBJ whole genome shotgun (WGS) entry which is preliminary data.</text>
</comment>
<dbReference type="InterPro" id="IPR052698">
    <property type="entry name" value="MoCofactor_Util/Proc"/>
</dbReference>
<dbReference type="Pfam" id="PF13478">
    <property type="entry name" value="XdhC_C"/>
    <property type="match status" value="1"/>
</dbReference>
<dbReference type="Proteomes" id="UP000095039">
    <property type="component" value="Unassembled WGS sequence"/>
</dbReference>
<dbReference type="Gene3D" id="3.40.50.720">
    <property type="entry name" value="NAD(P)-binding Rossmann-like Domain"/>
    <property type="match status" value="1"/>
</dbReference>
<evidence type="ECO:0000313" key="3">
    <source>
        <dbReference type="EMBL" id="OEE62932.1"/>
    </source>
</evidence>